<dbReference type="Gene3D" id="1.20.1720.10">
    <property type="entry name" value="Multidrug resistance protein D"/>
    <property type="match status" value="1"/>
</dbReference>
<feature type="transmembrane region" description="Helical" evidence="6">
    <location>
        <begin position="603"/>
        <end position="630"/>
    </location>
</feature>
<evidence type="ECO:0000256" key="3">
    <source>
        <dbReference type="ARBA" id="ARBA00022989"/>
    </source>
</evidence>
<dbReference type="InterPro" id="IPR036259">
    <property type="entry name" value="MFS_trans_sf"/>
</dbReference>
<evidence type="ECO:0000256" key="6">
    <source>
        <dbReference type="SAM" id="Phobius"/>
    </source>
</evidence>
<comment type="caution">
    <text evidence="8">The sequence shown here is derived from an EMBL/GenBank/DDBJ whole genome shotgun (WGS) entry which is preliminary data.</text>
</comment>
<keyword evidence="3 6" id="KW-1133">Transmembrane helix</keyword>
<keyword evidence="2 6" id="KW-0812">Transmembrane</keyword>
<dbReference type="Gene3D" id="1.20.1250.20">
    <property type="entry name" value="MFS general substrate transporter like domains"/>
    <property type="match status" value="1"/>
</dbReference>
<feature type="transmembrane region" description="Helical" evidence="6">
    <location>
        <begin position="404"/>
        <end position="423"/>
    </location>
</feature>
<feature type="transmembrane region" description="Helical" evidence="6">
    <location>
        <begin position="351"/>
        <end position="371"/>
    </location>
</feature>
<dbReference type="InterPro" id="IPR020846">
    <property type="entry name" value="MFS_dom"/>
</dbReference>
<dbReference type="PANTHER" id="PTHR23501">
    <property type="entry name" value="MAJOR FACILITATOR SUPERFAMILY"/>
    <property type="match status" value="1"/>
</dbReference>
<feature type="transmembrane region" description="Helical" evidence="6">
    <location>
        <begin position="636"/>
        <end position="657"/>
    </location>
</feature>
<evidence type="ECO:0000256" key="2">
    <source>
        <dbReference type="ARBA" id="ARBA00022692"/>
    </source>
</evidence>
<evidence type="ECO:0000256" key="5">
    <source>
        <dbReference type="SAM" id="MobiDB-lite"/>
    </source>
</evidence>
<accession>A0ABR2VJZ4</accession>
<dbReference type="PANTHER" id="PTHR23501:SF94">
    <property type="entry name" value="MAJOR FACILITATOR SUPERFAMILY (MFS) PROFILE DOMAIN-CONTAINING PROTEIN"/>
    <property type="match status" value="1"/>
</dbReference>
<evidence type="ECO:0000313" key="8">
    <source>
        <dbReference type="EMBL" id="KAK9426780.1"/>
    </source>
</evidence>
<feature type="transmembrane region" description="Helical" evidence="6">
    <location>
        <begin position="206"/>
        <end position="226"/>
    </location>
</feature>
<protein>
    <submittedName>
        <fullName evidence="8">Major facilitator superfamily (MFS) profile domain-containing protein</fullName>
    </submittedName>
</protein>
<feature type="transmembrane region" description="Helical" evidence="6">
    <location>
        <begin position="50"/>
        <end position="77"/>
    </location>
</feature>
<feature type="transmembrane region" description="Helical" evidence="6">
    <location>
        <begin position="378"/>
        <end position="398"/>
    </location>
</feature>
<feature type="transmembrane region" description="Helical" evidence="6">
    <location>
        <begin position="275"/>
        <end position="292"/>
    </location>
</feature>
<sequence>MDSYASTTENDDQGSHQSSVKHDGSSRSKPEADEAQREQTDDWKISKHQLYIILSLTIINMVVALDASVIVTALNSIISDIGGDTTEGFWIGTSYLLATTVVMPPMASVSEIFGRSVCLMVSLGLFSIGSIMCCVAKNISVLLGGRAVQGLGGGGIWVISLLLLTDIVPLRCRPKWWSVMSLGWAVGLVVGPLIGGAIAQHTTWRWVFYLNFPFCAFGLVITPLLLTIKPRTETTREKLGRLDWIGGILFTASLTTFLFALTAGGIQFAWNSATILVPLIVGVSGLVATGLWEEYGAVEPMLKRSLFHNWSSIITYFGGFVQGLVMYGELYYVPFFALAVKEVSPVRAGVILLPVMLILIPSGAVAGAIVSRFNNYRYVIWVGWFLAALSSGLQILWNDQVSDAVWFVPLVILGVGHGLVLNAQTFACQALAKPGDIAAAAATYGFARQFGTAVGVAVGSTTFQNLMALKLSWQGLPTSIAYNAEGYVPELLQLSNDDPAKQGTVTSYVFGFLGVWQVYLGISGIAFFLSFFIKPSNLDRENESEHKLMASRVVGATKRFGAWVSEEKIRIFLTIWIIISIAGGTIWAMILRRRGSGLMRTPLTAMVTCITLVIATSFIFPVVLVAWPITSILGMIALWVAALLECCCGIDAWGWVFRLDYLLSYDNETDVWEGSAQSLESGKGPGERRPLLPTRTRGAQRSIV</sequence>
<reference evidence="8 9" key="1">
    <citation type="journal article" date="2024" name="J. Plant Pathol.">
        <title>Sequence and assembly of the genome of Seiridium unicorne, isolate CBS 538.82, causal agent of cypress canker disease.</title>
        <authorList>
            <person name="Scali E."/>
            <person name="Rocca G.D."/>
            <person name="Danti R."/>
            <person name="Garbelotto M."/>
            <person name="Barberini S."/>
            <person name="Baroncelli R."/>
            <person name="Emiliani G."/>
        </authorList>
    </citation>
    <scope>NUCLEOTIDE SEQUENCE [LARGE SCALE GENOMIC DNA]</scope>
    <source>
        <strain evidence="8 9">BM-138-508</strain>
    </source>
</reference>
<feature type="transmembrane region" description="Helical" evidence="6">
    <location>
        <begin position="569"/>
        <end position="591"/>
    </location>
</feature>
<evidence type="ECO:0000313" key="9">
    <source>
        <dbReference type="Proteomes" id="UP001408356"/>
    </source>
</evidence>
<proteinExistence type="predicted"/>
<feature type="transmembrane region" description="Helical" evidence="6">
    <location>
        <begin position="147"/>
        <end position="164"/>
    </location>
</feature>
<evidence type="ECO:0000256" key="4">
    <source>
        <dbReference type="ARBA" id="ARBA00023136"/>
    </source>
</evidence>
<feature type="transmembrane region" description="Helical" evidence="6">
    <location>
        <begin position="89"/>
        <end position="107"/>
    </location>
</feature>
<feature type="transmembrane region" description="Helical" evidence="6">
    <location>
        <begin position="119"/>
        <end position="141"/>
    </location>
</feature>
<feature type="domain" description="Major facilitator superfamily (MFS) profile" evidence="7">
    <location>
        <begin position="52"/>
        <end position="538"/>
    </location>
</feature>
<keyword evidence="9" id="KW-1185">Reference proteome</keyword>
<feature type="compositionally biased region" description="Basic and acidic residues" evidence="5">
    <location>
        <begin position="20"/>
        <end position="40"/>
    </location>
</feature>
<feature type="transmembrane region" description="Helical" evidence="6">
    <location>
        <begin position="508"/>
        <end position="533"/>
    </location>
</feature>
<feature type="transmembrane region" description="Helical" evidence="6">
    <location>
        <begin position="176"/>
        <end position="200"/>
    </location>
</feature>
<keyword evidence="4 6" id="KW-0472">Membrane</keyword>
<feature type="transmembrane region" description="Helical" evidence="6">
    <location>
        <begin position="247"/>
        <end position="269"/>
    </location>
</feature>
<organism evidence="8 9">
    <name type="scientific">Seiridium unicorne</name>
    <dbReference type="NCBI Taxonomy" id="138068"/>
    <lineage>
        <taxon>Eukaryota</taxon>
        <taxon>Fungi</taxon>
        <taxon>Dikarya</taxon>
        <taxon>Ascomycota</taxon>
        <taxon>Pezizomycotina</taxon>
        <taxon>Sordariomycetes</taxon>
        <taxon>Xylariomycetidae</taxon>
        <taxon>Amphisphaeriales</taxon>
        <taxon>Sporocadaceae</taxon>
        <taxon>Seiridium</taxon>
    </lineage>
</organism>
<dbReference type="SUPFAM" id="SSF103473">
    <property type="entry name" value="MFS general substrate transporter"/>
    <property type="match status" value="1"/>
</dbReference>
<dbReference type="Pfam" id="PF07690">
    <property type="entry name" value="MFS_1"/>
    <property type="match status" value="1"/>
</dbReference>
<comment type="subcellular location">
    <subcellularLocation>
        <location evidence="1">Membrane</location>
        <topology evidence="1">Multi-pass membrane protein</topology>
    </subcellularLocation>
</comment>
<feature type="region of interest" description="Disordered" evidence="5">
    <location>
        <begin position="676"/>
        <end position="704"/>
    </location>
</feature>
<dbReference type="Proteomes" id="UP001408356">
    <property type="component" value="Unassembled WGS sequence"/>
</dbReference>
<feature type="transmembrane region" description="Helical" evidence="6">
    <location>
        <begin position="313"/>
        <end position="339"/>
    </location>
</feature>
<feature type="region of interest" description="Disordered" evidence="5">
    <location>
        <begin position="1"/>
        <end position="40"/>
    </location>
</feature>
<evidence type="ECO:0000259" key="7">
    <source>
        <dbReference type="PROSITE" id="PS50850"/>
    </source>
</evidence>
<dbReference type="EMBL" id="JARVKF010000001">
    <property type="protein sequence ID" value="KAK9426780.1"/>
    <property type="molecule type" value="Genomic_DNA"/>
</dbReference>
<name>A0ABR2VJZ4_9PEZI</name>
<gene>
    <name evidence="8" type="ORF">SUNI508_00307</name>
</gene>
<evidence type="ECO:0000256" key="1">
    <source>
        <dbReference type="ARBA" id="ARBA00004141"/>
    </source>
</evidence>
<dbReference type="InterPro" id="IPR011701">
    <property type="entry name" value="MFS"/>
</dbReference>
<dbReference type="PROSITE" id="PS50850">
    <property type="entry name" value="MFS"/>
    <property type="match status" value="1"/>
</dbReference>